<dbReference type="EMBL" id="PYGD01000014">
    <property type="protein sequence ID" value="PSK88880.1"/>
    <property type="molecule type" value="Genomic_DNA"/>
</dbReference>
<proteinExistence type="predicted"/>
<feature type="chain" id="PRO_5015129395" description="VCBS repeat protein" evidence="1">
    <location>
        <begin position="25"/>
        <end position="275"/>
    </location>
</feature>
<accession>A0A2P8CV95</accession>
<evidence type="ECO:0008006" key="4">
    <source>
        <dbReference type="Google" id="ProtNLM"/>
    </source>
</evidence>
<feature type="signal peptide" evidence="1">
    <location>
        <begin position="1"/>
        <end position="24"/>
    </location>
</feature>
<keyword evidence="3" id="KW-1185">Reference proteome</keyword>
<keyword evidence="1" id="KW-0732">Signal</keyword>
<reference evidence="2 3" key="1">
    <citation type="submission" date="2018-03" db="EMBL/GenBank/DDBJ databases">
        <title>Genomic Encyclopedia of Type Strains, Phase III (KMG-III): the genomes of soil and plant-associated and newly described type strains.</title>
        <authorList>
            <person name="Whitman W."/>
        </authorList>
    </citation>
    <scope>NUCLEOTIDE SEQUENCE [LARGE SCALE GENOMIC DNA]</scope>
    <source>
        <strain evidence="2 3">CGMCC 1.12700</strain>
    </source>
</reference>
<dbReference type="OrthoDB" id="1091452at2"/>
<evidence type="ECO:0000313" key="3">
    <source>
        <dbReference type="Proteomes" id="UP000240572"/>
    </source>
</evidence>
<dbReference type="Proteomes" id="UP000240572">
    <property type="component" value="Unassembled WGS sequence"/>
</dbReference>
<evidence type="ECO:0000313" key="2">
    <source>
        <dbReference type="EMBL" id="PSK88880.1"/>
    </source>
</evidence>
<evidence type="ECO:0000256" key="1">
    <source>
        <dbReference type="SAM" id="SignalP"/>
    </source>
</evidence>
<dbReference type="RefSeq" id="WP_106525239.1">
    <property type="nucleotide sequence ID" value="NZ_PYGD01000014.1"/>
</dbReference>
<dbReference type="PROSITE" id="PS51257">
    <property type="entry name" value="PROKAR_LIPOPROTEIN"/>
    <property type="match status" value="1"/>
</dbReference>
<organism evidence="2 3">
    <name type="scientific">Taibaiella chishuiensis</name>
    <dbReference type="NCBI Taxonomy" id="1434707"/>
    <lineage>
        <taxon>Bacteria</taxon>
        <taxon>Pseudomonadati</taxon>
        <taxon>Bacteroidota</taxon>
        <taxon>Chitinophagia</taxon>
        <taxon>Chitinophagales</taxon>
        <taxon>Chitinophagaceae</taxon>
        <taxon>Taibaiella</taxon>
    </lineage>
</organism>
<sequence>MKKNLNRVYGLFSFLLLCACNDTATQQQQTTPATVSDTTTVQQRDTAAIPPGGAMILNASSYHGDEVGDSVSRKSWTGLFRNAGGYYLDATRIQTARVYDAVLDESENGPHTGIEVRALHKDTAILLISGVPYLRTGPVTAVPELSAGDRSFFTLQPGDSSRFNYAGHSYTLIARGTKKQVDDQPGNEIITDYRLYLAGDKNGKRIEQLLTAQKNLDDTLPCIIFCGDLDGDGLPDFLIDTTDHYNVFQPTLYLSAQAAADKLLLRVAKHTSVGC</sequence>
<name>A0A2P8CV95_9BACT</name>
<dbReference type="AlphaFoldDB" id="A0A2P8CV95"/>
<protein>
    <recommendedName>
        <fullName evidence="4">VCBS repeat protein</fullName>
    </recommendedName>
</protein>
<comment type="caution">
    <text evidence="2">The sequence shown here is derived from an EMBL/GenBank/DDBJ whole genome shotgun (WGS) entry which is preliminary data.</text>
</comment>
<gene>
    <name evidence="2" type="ORF">B0I18_11492</name>
</gene>